<sequence>MFLSCCNSTWGHGTAPNNSNRLKHHPPSIAYCIIKKRSKQATKRGWPKKQESSWGTSQSTSKITASLGKESVPIPPWEPGKQSNKPLHQQKQRIRG</sequence>
<dbReference type="EMBL" id="BPLQ01002775">
    <property type="protein sequence ID" value="GIX95642.1"/>
    <property type="molecule type" value="Genomic_DNA"/>
</dbReference>
<feature type="compositionally biased region" description="Polar residues" evidence="1">
    <location>
        <begin position="1"/>
        <end position="20"/>
    </location>
</feature>
<proteinExistence type="predicted"/>
<evidence type="ECO:0000256" key="1">
    <source>
        <dbReference type="SAM" id="MobiDB-lite"/>
    </source>
</evidence>
<comment type="caution">
    <text evidence="2">The sequence shown here is derived from an EMBL/GenBank/DDBJ whole genome shotgun (WGS) entry which is preliminary data.</text>
</comment>
<accession>A0AAV4PDY7</accession>
<feature type="compositionally biased region" description="Basic residues" evidence="1">
    <location>
        <begin position="37"/>
        <end position="47"/>
    </location>
</feature>
<protein>
    <submittedName>
        <fullName evidence="2">Uncharacterized protein</fullName>
    </submittedName>
</protein>
<name>A0AAV4PDY7_9ARAC</name>
<reference evidence="2 3" key="1">
    <citation type="submission" date="2021-06" db="EMBL/GenBank/DDBJ databases">
        <title>Caerostris darwini draft genome.</title>
        <authorList>
            <person name="Kono N."/>
            <person name="Arakawa K."/>
        </authorList>
    </citation>
    <scope>NUCLEOTIDE SEQUENCE [LARGE SCALE GENOMIC DNA]</scope>
</reference>
<dbReference type="Proteomes" id="UP001054837">
    <property type="component" value="Unassembled WGS sequence"/>
</dbReference>
<feature type="region of interest" description="Disordered" evidence="1">
    <location>
        <begin position="1"/>
        <end position="25"/>
    </location>
</feature>
<feature type="compositionally biased region" description="Polar residues" evidence="1">
    <location>
        <begin position="52"/>
        <end position="64"/>
    </location>
</feature>
<dbReference type="AlphaFoldDB" id="A0AAV4PDY7"/>
<gene>
    <name evidence="2" type="ORF">CDAR_542251</name>
</gene>
<evidence type="ECO:0000313" key="2">
    <source>
        <dbReference type="EMBL" id="GIX95642.1"/>
    </source>
</evidence>
<feature type="region of interest" description="Disordered" evidence="1">
    <location>
        <begin position="37"/>
        <end position="96"/>
    </location>
</feature>
<organism evidence="2 3">
    <name type="scientific">Caerostris darwini</name>
    <dbReference type="NCBI Taxonomy" id="1538125"/>
    <lineage>
        <taxon>Eukaryota</taxon>
        <taxon>Metazoa</taxon>
        <taxon>Ecdysozoa</taxon>
        <taxon>Arthropoda</taxon>
        <taxon>Chelicerata</taxon>
        <taxon>Arachnida</taxon>
        <taxon>Araneae</taxon>
        <taxon>Araneomorphae</taxon>
        <taxon>Entelegynae</taxon>
        <taxon>Araneoidea</taxon>
        <taxon>Araneidae</taxon>
        <taxon>Caerostris</taxon>
    </lineage>
</organism>
<keyword evidence="3" id="KW-1185">Reference proteome</keyword>
<evidence type="ECO:0000313" key="3">
    <source>
        <dbReference type="Proteomes" id="UP001054837"/>
    </source>
</evidence>